<dbReference type="EMBL" id="KX237516">
    <property type="protein sequence ID" value="AOZ65354.1"/>
    <property type="molecule type" value="Genomic_DNA"/>
</dbReference>
<dbReference type="OrthoDB" id="24561at10239"/>
<keyword evidence="2" id="KW-1185">Reference proteome</keyword>
<accession>A0A1I9SES7</accession>
<gene>
    <name evidence="1" type="ORF">kpv52_10</name>
</gene>
<organism evidence="1 2">
    <name type="scientific">Klebsiella phage vB_KpnM_KpV52</name>
    <dbReference type="NCBI Taxonomy" id="1912321"/>
    <lineage>
        <taxon>Viruses</taxon>
        <taxon>Duplodnaviria</taxon>
        <taxon>Heunggongvirae</taxon>
        <taxon>Uroviricota</taxon>
        <taxon>Caudoviricetes</taxon>
        <taxon>Jameshumphriesvirinae</taxon>
        <taxon>Sircambvirus</taxon>
        <taxon>Sircambvirus KpV52</taxon>
        <taxon>Jedunavirus KpV80</taxon>
    </lineage>
</organism>
<protein>
    <recommendedName>
        <fullName evidence="3">Outer membrane adhesin like protein</fullName>
    </recommendedName>
</protein>
<proteinExistence type="predicted"/>
<sequence length="65" mass="7471">MNYKPVKAVMLRNNDKFIDVDGVITVTNFKMNFREDIVTFTATKEDGSTSERWIAMDRLVNKVVG</sequence>
<name>A0A1I9SES7_9CAUD</name>
<evidence type="ECO:0000313" key="1">
    <source>
        <dbReference type="EMBL" id="AOZ65354.1"/>
    </source>
</evidence>
<reference evidence="1 2" key="1">
    <citation type="submission" date="2016-05" db="EMBL/GenBank/DDBJ databases">
        <title>Complete genome sequence of bacteriophage vB_KpnM_KpV52 lytic for Klebsiella pneumoniae.</title>
        <authorList>
            <person name="Komisarova E.V."/>
            <person name="Krasilnikova V.M."/>
            <person name="Kislichkina A.A."/>
            <person name="Myakinina V.P."/>
            <person name="Volozhantsev N.V."/>
        </authorList>
    </citation>
    <scope>NUCLEOTIDE SEQUENCE [LARGE SCALE GENOMIC DNA]</scope>
</reference>
<dbReference type="Proteomes" id="UP000222016">
    <property type="component" value="Genome"/>
</dbReference>
<evidence type="ECO:0000313" key="2">
    <source>
        <dbReference type="Proteomes" id="UP000222016"/>
    </source>
</evidence>
<evidence type="ECO:0008006" key="3">
    <source>
        <dbReference type="Google" id="ProtNLM"/>
    </source>
</evidence>